<evidence type="ECO:0000256" key="1">
    <source>
        <dbReference type="SAM" id="Phobius"/>
    </source>
</evidence>
<name>G9YGU3_9FIRM</name>
<dbReference type="PATRIC" id="fig|861450.3.peg.815"/>
<dbReference type="AlphaFoldDB" id="G9YGU3"/>
<dbReference type="Proteomes" id="UP000005481">
    <property type="component" value="Unassembled WGS sequence"/>
</dbReference>
<dbReference type="GO" id="GO:0016020">
    <property type="term" value="C:membrane"/>
    <property type="evidence" value="ECO:0007669"/>
    <property type="project" value="InterPro"/>
</dbReference>
<feature type="transmembrane region" description="Helical" evidence="1">
    <location>
        <begin position="96"/>
        <end position="119"/>
    </location>
</feature>
<dbReference type="Pfam" id="PF05656">
    <property type="entry name" value="DUF805"/>
    <property type="match status" value="1"/>
</dbReference>
<dbReference type="InterPro" id="IPR008523">
    <property type="entry name" value="DUF805"/>
</dbReference>
<keyword evidence="1" id="KW-0812">Transmembrane</keyword>
<keyword evidence="1" id="KW-0472">Membrane</keyword>
<keyword evidence="3" id="KW-1185">Reference proteome</keyword>
<evidence type="ECO:0000313" key="3">
    <source>
        <dbReference type="Proteomes" id="UP000005481"/>
    </source>
</evidence>
<feature type="transmembrane region" description="Helical" evidence="1">
    <location>
        <begin position="64"/>
        <end position="84"/>
    </location>
</feature>
<sequence>MREESMVKAKKIKLQKRSVPDARVHEGLSLPAGAGGSGYIGFKNTADLKAKYFVRTGRLARVPFVLRMLVLFFAQFIFTFVLYSRMAEGILLNQPLIAALFGLLLLAFTVPTFFSQLSLGIRRCHDTNRSAAYIALPLSCYYGAFFFPLLGLGEAGTFAQFAAFIAYAALAFMKGSVGANKYGNAD</sequence>
<evidence type="ECO:0000313" key="2">
    <source>
        <dbReference type="EMBL" id="EHM41641.1"/>
    </source>
</evidence>
<evidence type="ECO:0008006" key="4">
    <source>
        <dbReference type="Google" id="ProtNLM"/>
    </source>
</evidence>
<reference evidence="2 3" key="1">
    <citation type="submission" date="2011-08" db="EMBL/GenBank/DDBJ databases">
        <authorList>
            <person name="Weinstock G."/>
            <person name="Sodergren E."/>
            <person name="Clifton S."/>
            <person name="Fulton L."/>
            <person name="Fulton B."/>
            <person name="Courtney L."/>
            <person name="Fronick C."/>
            <person name="Harrison M."/>
            <person name="Strong C."/>
            <person name="Farmer C."/>
            <person name="Delahaunty K."/>
            <person name="Markovic C."/>
            <person name="Hall O."/>
            <person name="Minx P."/>
            <person name="Tomlinson C."/>
            <person name="Mitreva M."/>
            <person name="Hou S."/>
            <person name="Chen J."/>
            <person name="Wollam A."/>
            <person name="Pepin K.H."/>
            <person name="Johnson M."/>
            <person name="Bhonagiri V."/>
            <person name="Zhang X."/>
            <person name="Suruliraj S."/>
            <person name="Warren W."/>
            <person name="Chinwalla A."/>
            <person name="Mardis E.R."/>
            <person name="Wilson R.K."/>
        </authorList>
    </citation>
    <scope>NUCLEOTIDE SEQUENCE [LARGE SCALE GENOMIC DNA]</scope>
    <source>
        <strain evidence="2 3">F0357</strain>
    </source>
</reference>
<proteinExistence type="predicted"/>
<gene>
    <name evidence="2" type="ORF">HMPREF0080_00863</name>
</gene>
<comment type="caution">
    <text evidence="2">The sequence shown here is derived from an EMBL/GenBank/DDBJ whole genome shotgun (WGS) entry which is preliminary data.</text>
</comment>
<dbReference type="STRING" id="861450.HMPREF0080_00863"/>
<organism evidence="2 3">
    <name type="scientific">Anaeroglobus geminatus F0357</name>
    <dbReference type="NCBI Taxonomy" id="861450"/>
    <lineage>
        <taxon>Bacteria</taxon>
        <taxon>Bacillati</taxon>
        <taxon>Bacillota</taxon>
        <taxon>Negativicutes</taxon>
        <taxon>Veillonellales</taxon>
        <taxon>Veillonellaceae</taxon>
        <taxon>Anaeroglobus</taxon>
    </lineage>
</organism>
<feature type="transmembrane region" description="Helical" evidence="1">
    <location>
        <begin position="131"/>
        <end position="149"/>
    </location>
</feature>
<feature type="transmembrane region" description="Helical" evidence="1">
    <location>
        <begin position="155"/>
        <end position="173"/>
    </location>
</feature>
<keyword evidence="1" id="KW-1133">Transmembrane helix</keyword>
<accession>G9YGU3</accession>
<dbReference type="HOGENOM" id="CLU_1459687_0_0_9"/>
<dbReference type="EMBL" id="AGCJ01000030">
    <property type="protein sequence ID" value="EHM41641.1"/>
    <property type="molecule type" value="Genomic_DNA"/>
</dbReference>
<protein>
    <recommendedName>
        <fullName evidence="4">DUF805 domain-containing protein</fullName>
    </recommendedName>
</protein>
<dbReference type="eggNOG" id="COG3152">
    <property type="taxonomic scope" value="Bacteria"/>
</dbReference>